<dbReference type="InterPro" id="IPR011320">
    <property type="entry name" value="RNase_H1_N"/>
</dbReference>
<organism evidence="2 3">
    <name type="scientific">Alteromonas macleodii</name>
    <name type="common">Pseudoalteromonas macleodii</name>
    <dbReference type="NCBI Taxonomy" id="28108"/>
    <lineage>
        <taxon>Bacteria</taxon>
        <taxon>Pseudomonadati</taxon>
        <taxon>Pseudomonadota</taxon>
        <taxon>Gammaproteobacteria</taxon>
        <taxon>Alteromonadales</taxon>
        <taxon>Alteromonadaceae</taxon>
        <taxon>Alteromonas/Salinimonas group</taxon>
        <taxon>Alteromonas</taxon>
    </lineage>
</organism>
<sequence length="105" mass="12175">MARDLSIIDRVGNSRRAAYVVFIGRNPGVYLSWKETKMQVHQFSGNDYKGFDSLDEAREAFNKYQNGTGVRQTTKIDLKDISPKRRTVKRRQALKIDDVPPWEID</sequence>
<dbReference type="RefSeq" id="WP_150141035.1">
    <property type="nucleotide sequence ID" value="NZ_LR812090.1"/>
</dbReference>
<evidence type="ECO:0000313" key="2">
    <source>
        <dbReference type="EMBL" id="CAB9495180.1"/>
    </source>
</evidence>
<gene>
    <name evidence="2" type="ORF">ALFOR1_40578</name>
</gene>
<dbReference type="EMBL" id="LR812090">
    <property type="protein sequence ID" value="CAB9495180.1"/>
    <property type="molecule type" value="Genomic_DNA"/>
</dbReference>
<protein>
    <submittedName>
        <fullName evidence="2">Ribonuclease H-like protein</fullName>
    </submittedName>
</protein>
<dbReference type="AlphaFoldDB" id="A0A6T9Y9U9"/>
<feature type="domain" description="Ribonuclease H1 N-terminal" evidence="1">
    <location>
        <begin position="18"/>
        <end position="59"/>
    </location>
</feature>
<dbReference type="Proteomes" id="UP000509458">
    <property type="component" value="Chromosome"/>
</dbReference>
<accession>A0A6T9Y9U9</accession>
<proteinExistence type="predicted"/>
<evidence type="ECO:0000313" key="3">
    <source>
        <dbReference type="Proteomes" id="UP000509458"/>
    </source>
</evidence>
<dbReference type="SUPFAM" id="SSF55658">
    <property type="entry name" value="L9 N-domain-like"/>
    <property type="match status" value="1"/>
</dbReference>
<name>A0A6T9Y9U9_ALTMA</name>
<reference evidence="2 3" key="1">
    <citation type="submission" date="2020-06" db="EMBL/GenBank/DDBJ databases">
        <authorList>
            <person name="Duchaud E."/>
        </authorList>
    </citation>
    <scope>NUCLEOTIDE SEQUENCE [LARGE SCALE GENOMIC DNA]</scope>
    <source>
        <strain evidence="2">Alteromonas fortis</strain>
    </source>
</reference>
<dbReference type="InterPro" id="IPR009027">
    <property type="entry name" value="Ribosomal_bL9/RNase_H1_N"/>
</dbReference>
<dbReference type="Gene3D" id="3.40.970.10">
    <property type="entry name" value="Ribonuclease H1, N-terminal domain"/>
    <property type="match status" value="1"/>
</dbReference>
<dbReference type="Pfam" id="PF01693">
    <property type="entry name" value="Cauli_VI"/>
    <property type="match status" value="1"/>
</dbReference>
<evidence type="ECO:0000259" key="1">
    <source>
        <dbReference type="Pfam" id="PF01693"/>
    </source>
</evidence>
<dbReference type="InterPro" id="IPR037056">
    <property type="entry name" value="RNase_H1_N_sf"/>
</dbReference>